<evidence type="ECO:0000256" key="1">
    <source>
        <dbReference type="SAM" id="MobiDB-lite"/>
    </source>
</evidence>
<reference evidence="2" key="2">
    <citation type="submission" date="2019-01" db="EMBL/GenBank/DDBJ databases">
        <authorList>
            <person name="Graves T."/>
            <person name="Eichler E.E."/>
            <person name="Wilson R.K."/>
        </authorList>
    </citation>
    <scope>NUCLEOTIDE SEQUENCE [LARGE SCALE GENOMIC DNA]</scope>
    <source>
        <strain evidence="2">17573</strain>
    </source>
</reference>
<evidence type="ECO:0000313" key="2">
    <source>
        <dbReference type="Ensembl" id="ENSMMUP00000077622.1"/>
    </source>
</evidence>
<sequence>SPGSVSGTRLSQLKEKLREGRDASRALNQHLQALLTPDEPATSQGRDLREQLAEGCRLAQHLVRKLTPENGEDEDEDVNVEETEKVQESRAPREVQKAERRKNLRTHWRNIPSLVQIATVLVSPTSLTATPKSHLRKTKSTHISLTHPLMMNGRMLYPLSQKMKVIMKKRKKKGQCLPGICRSLKRRKLSRNPGMKVIRLPQFLLTCLPHTSLTAAPFTH</sequence>
<dbReference type="AlphaFoldDB" id="A0A5F8AKZ3"/>
<feature type="compositionally biased region" description="Polar residues" evidence="1">
    <location>
        <begin position="1"/>
        <end position="11"/>
    </location>
</feature>
<dbReference type="GeneTree" id="ENSGT00420000029746"/>
<name>A0A5F8AKZ3_MACMU</name>
<dbReference type="VEuPathDB" id="HostDB:ENSMMUG00000055415"/>
<dbReference type="PANTHER" id="PTHR14199">
    <property type="entry name" value="NEUROBLASTOMA BREAKPOINT FAMILY MEMBER 6-LIKE PROTEIN"/>
    <property type="match status" value="1"/>
</dbReference>
<protein>
    <submittedName>
        <fullName evidence="2">Uncharacterized protein</fullName>
    </submittedName>
</protein>
<dbReference type="Ensembl" id="ENSMMUT00000098131.1">
    <property type="protein sequence ID" value="ENSMMUP00000077622.1"/>
    <property type="gene ID" value="ENSMMUG00000055415.1"/>
</dbReference>
<dbReference type="ExpressionAtlas" id="A0A5F8AKZ3">
    <property type="expression patterns" value="baseline"/>
</dbReference>
<keyword evidence="3" id="KW-1185">Reference proteome</keyword>
<feature type="region of interest" description="Disordered" evidence="1">
    <location>
        <begin position="65"/>
        <end position="100"/>
    </location>
</feature>
<reference evidence="2" key="3">
    <citation type="submission" date="2025-08" db="UniProtKB">
        <authorList>
            <consortium name="Ensembl"/>
        </authorList>
    </citation>
    <scope>IDENTIFICATION</scope>
    <source>
        <strain evidence="2">17573</strain>
    </source>
</reference>
<reference evidence="3" key="1">
    <citation type="journal article" date="2007" name="Science">
        <title>Evolutionary and biomedical insights from the rhesus macaque genome.</title>
        <authorList>
            <person name="Gibbs R.A."/>
            <person name="Rogers J."/>
            <person name="Katze M.G."/>
            <person name="Bumgarner R."/>
            <person name="Weinstock G.M."/>
            <person name="Mardis E.R."/>
            <person name="Remington K.A."/>
            <person name="Strausberg R.L."/>
            <person name="Venter J.C."/>
            <person name="Wilson R.K."/>
            <person name="Batzer M.A."/>
            <person name="Bustamante C.D."/>
            <person name="Eichler E.E."/>
            <person name="Hahn M.W."/>
            <person name="Hardison R.C."/>
            <person name="Makova K.D."/>
            <person name="Miller W."/>
            <person name="Milosavljevic A."/>
            <person name="Palermo R.E."/>
            <person name="Siepel A."/>
            <person name="Sikela J.M."/>
            <person name="Attaway T."/>
            <person name="Bell S."/>
            <person name="Bernard K.E."/>
            <person name="Buhay C.J."/>
            <person name="Chandrabose M.N."/>
            <person name="Dao M."/>
            <person name="Davis C."/>
            <person name="Delehaunty K.D."/>
            <person name="Ding Y."/>
            <person name="Dinh H.H."/>
            <person name="Dugan-Rocha S."/>
            <person name="Fulton L.A."/>
            <person name="Gabisi R.A."/>
            <person name="Garner T.T."/>
            <person name="Godfrey J."/>
            <person name="Hawes A.C."/>
            <person name="Hernandez J."/>
            <person name="Hines S."/>
            <person name="Holder M."/>
            <person name="Hume J."/>
            <person name="Jhangiani S.N."/>
            <person name="Joshi V."/>
            <person name="Khan Z.M."/>
            <person name="Kirkness E.F."/>
            <person name="Cree A."/>
            <person name="Fowler R.G."/>
            <person name="Lee S."/>
            <person name="Lewis L.R."/>
            <person name="Li Z."/>
            <person name="Liu Y.-S."/>
            <person name="Moore S.M."/>
            <person name="Muzny D."/>
            <person name="Nazareth L.V."/>
            <person name="Ngo D.N."/>
            <person name="Okwuonu G.O."/>
            <person name="Pai G."/>
            <person name="Parker D."/>
            <person name="Paul H.A."/>
            <person name="Pfannkoch C."/>
            <person name="Pohl C.S."/>
            <person name="Rogers Y.-H.C."/>
            <person name="Ruiz S.J."/>
            <person name="Sabo A."/>
            <person name="Santibanez J."/>
            <person name="Schneider B.W."/>
            <person name="Smith S.M."/>
            <person name="Sodergren E."/>
            <person name="Svatek A.F."/>
            <person name="Utterback T.R."/>
            <person name="Vattathil S."/>
            <person name="Warren W."/>
            <person name="White C.S."/>
            <person name="Chinwalla A.T."/>
            <person name="Feng Y."/>
            <person name="Halpern A.L."/>
            <person name="Hillier L.W."/>
            <person name="Huang X."/>
            <person name="Minx P."/>
            <person name="Nelson J.O."/>
            <person name="Pepin K.H."/>
            <person name="Qin X."/>
            <person name="Sutton G.G."/>
            <person name="Venter E."/>
            <person name="Walenz B.P."/>
            <person name="Wallis J.W."/>
            <person name="Worley K.C."/>
            <person name="Yang S.-P."/>
            <person name="Jones S.M."/>
            <person name="Marra M.A."/>
            <person name="Rocchi M."/>
            <person name="Schein J.E."/>
            <person name="Baertsch R."/>
            <person name="Clarke L."/>
            <person name="Csuros M."/>
            <person name="Glasscock J."/>
            <person name="Harris R.A."/>
            <person name="Havlak P."/>
            <person name="Jackson A.R."/>
            <person name="Jiang H."/>
            <person name="Liu Y."/>
            <person name="Messina D.N."/>
            <person name="Shen Y."/>
            <person name="Song H.X.-Z."/>
            <person name="Wylie T."/>
            <person name="Zhang L."/>
            <person name="Birney E."/>
            <person name="Han K."/>
            <person name="Konkel M.K."/>
            <person name="Lee J."/>
            <person name="Smit A.F.A."/>
            <person name="Ullmer B."/>
            <person name="Wang H."/>
            <person name="Xing J."/>
            <person name="Burhans R."/>
            <person name="Cheng Z."/>
            <person name="Karro J.E."/>
            <person name="Ma J."/>
            <person name="Raney B."/>
            <person name="She X."/>
            <person name="Cox M.J."/>
            <person name="Demuth J.P."/>
            <person name="Dumas L.J."/>
            <person name="Han S.-G."/>
            <person name="Hopkins J."/>
            <person name="Karimpour-Fard A."/>
            <person name="Kim Y.H."/>
            <person name="Pollack J.R."/>
            <person name="Vinar T."/>
            <person name="Addo-Quaye C."/>
            <person name="Degenhardt J."/>
            <person name="Denby A."/>
            <person name="Hubisz M.J."/>
            <person name="Indap A."/>
            <person name="Kosiol C."/>
            <person name="Lahn B.T."/>
            <person name="Lawson H.A."/>
            <person name="Marklein A."/>
            <person name="Nielsen R."/>
            <person name="Vallender E.J."/>
            <person name="Clark A.G."/>
            <person name="Ferguson B."/>
            <person name="Hernandez R.D."/>
            <person name="Hirani K."/>
            <person name="Kehrer-Sawatzki H."/>
            <person name="Kolb J."/>
            <person name="Patil S."/>
            <person name="Pu L.-L."/>
            <person name="Ren Y."/>
            <person name="Smith D.G."/>
            <person name="Wheeler D.A."/>
            <person name="Schenck I."/>
            <person name="Ball E.V."/>
            <person name="Chen R."/>
            <person name="Cooper D.N."/>
            <person name="Giardine B."/>
            <person name="Hsu F."/>
            <person name="Kent W.J."/>
            <person name="Lesk A."/>
            <person name="Nelson D.L."/>
            <person name="O'brien W.E."/>
            <person name="Pruefer K."/>
            <person name="Stenson P.D."/>
            <person name="Wallace J.C."/>
            <person name="Ke H."/>
            <person name="Liu X.-M."/>
            <person name="Wang P."/>
            <person name="Xiang A.P."/>
            <person name="Yang F."/>
            <person name="Barber G.P."/>
            <person name="Haussler D."/>
            <person name="Karolchik D."/>
            <person name="Kern A.D."/>
            <person name="Kuhn R.M."/>
            <person name="Smith K.E."/>
            <person name="Zwieg A.S."/>
        </authorList>
    </citation>
    <scope>NUCLEOTIDE SEQUENCE [LARGE SCALE GENOMIC DNA]</scope>
    <source>
        <strain evidence="3">17573</strain>
    </source>
</reference>
<accession>A0A5F8AKZ3</accession>
<dbReference type="Proteomes" id="UP000006718">
    <property type="component" value="Chromosome 1"/>
</dbReference>
<dbReference type="PANTHER" id="PTHR14199:SF45">
    <property type="entry name" value="NEUROBLASTOMA BREAKPOINT FAMILY MEMBER 3"/>
    <property type="match status" value="1"/>
</dbReference>
<feature type="region of interest" description="Disordered" evidence="1">
    <location>
        <begin position="1"/>
        <end position="25"/>
    </location>
</feature>
<feature type="compositionally biased region" description="Basic and acidic residues" evidence="1">
    <location>
        <begin position="82"/>
        <end position="98"/>
    </location>
</feature>
<feature type="compositionally biased region" description="Basic and acidic residues" evidence="1">
    <location>
        <begin position="12"/>
        <end position="24"/>
    </location>
</feature>
<dbReference type="Bgee" id="ENSMMUG00000055415">
    <property type="expression patterns" value="Expressed in cerebellum and 20 other cell types or tissues"/>
</dbReference>
<evidence type="ECO:0000313" key="3">
    <source>
        <dbReference type="Proteomes" id="UP000006718"/>
    </source>
</evidence>
<feature type="compositionally biased region" description="Acidic residues" evidence="1">
    <location>
        <begin position="70"/>
        <end position="81"/>
    </location>
</feature>
<organism evidence="2 3">
    <name type="scientific">Macaca mulatta</name>
    <name type="common">Rhesus macaque</name>
    <dbReference type="NCBI Taxonomy" id="9544"/>
    <lineage>
        <taxon>Eukaryota</taxon>
        <taxon>Metazoa</taxon>
        <taxon>Chordata</taxon>
        <taxon>Craniata</taxon>
        <taxon>Vertebrata</taxon>
        <taxon>Euteleostomi</taxon>
        <taxon>Mammalia</taxon>
        <taxon>Eutheria</taxon>
        <taxon>Euarchontoglires</taxon>
        <taxon>Primates</taxon>
        <taxon>Haplorrhini</taxon>
        <taxon>Catarrhini</taxon>
        <taxon>Cercopithecidae</taxon>
        <taxon>Cercopithecinae</taxon>
        <taxon>Macaca</taxon>
    </lineage>
</organism>
<dbReference type="InterPro" id="IPR055306">
    <property type="entry name" value="NBPF"/>
</dbReference>
<reference evidence="2" key="4">
    <citation type="submission" date="2025-09" db="UniProtKB">
        <authorList>
            <consortium name="Ensembl"/>
        </authorList>
    </citation>
    <scope>IDENTIFICATION</scope>
    <source>
        <strain evidence="2">17573</strain>
    </source>
</reference>
<proteinExistence type="predicted"/>